<comment type="caution">
    <text evidence="1">The sequence shown here is derived from an EMBL/GenBank/DDBJ whole genome shotgun (WGS) entry which is preliminary data.</text>
</comment>
<keyword evidence="2" id="KW-1185">Reference proteome</keyword>
<reference evidence="1 2" key="1">
    <citation type="submission" date="2016-04" db="EMBL/GenBank/DDBJ databases">
        <authorList>
            <person name="Mornico D."/>
        </authorList>
    </citation>
    <scope>NUCLEOTIDE SEQUENCE [LARGE SCALE GENOMIC DNA]</scope>
    <source>
        <strain evidence="1 2">A121</strain>
    </source>
</reference>
<name>A0ABY0JL08_9ENTR</name>
<evidence type="ECO:0000313" key="2">
    <source>
        <dbReference type="Proteomes" id="UP000195338"/>
    </source>
</evidence>
<dbReference type="Proteomes" id="UP000195338">
    <property type="component" value="Unassembled WGS sequence"/>
</dbReference>
<sequence>MQIKILCDLHHKDSTNSKSKNVNQFTFTPRFWRILIQ</sequence>
<accession>A0ABY0JL08</accession>
<gene>
    <name evidence="1" type="ORF">BN4901_1263</name>
</gene>
<protein>
    <submittedName>
        <fullName evidence="1">Uncharacterized protein</fullName>
    </submittedName>
</protein>
<organism evidence="1 2">
    <name type="scientific">Citrobacter europaeus</name>
    <dbReference type="NCBI Taxonomy" id="1914243"/>
    <lineage>
        <taxon>Bacteria</taxon>
        <taxon>Pseudomonadati</taxon>
        <taxon>Pseudomonadota</taxon>
        <taxon>Gammaproteobacteria</taxon>
        <taxon>Enterobacterales</taxon>
        <taxon>Enterobacteriaceae</taxon>
        <taxon>Citrobacter</taxon>
    </lineage>
</organism>
<dbReference type="EMBL" id="FLUX01000011">
    <property type="protein sequence ID" value="SBW23790.1"/>
    <property type="molecule type" value="Genomic_DNA"/>
</dbReference>
<proteinExistence type="predicted"/>
<evidence type="ECO:0000313" key="1">
    <source>
        <dbReference type="EMBL" id="SBW23790.1"/>
    </source>
</evidence>